<dbReference type="Gene3D" id="3.30.70.120">
    <property type="match status" value="1"/>
</dbReference>
<reference evidence="8 9" key="1">
    <citation type="submission" date="2016-10" db="EMBL/GenBank/DDBJ databases">
        <authorList>
            <person name="de Groot N.N."/>
        </authorList>
    </citation>
    <scope>NUCLEOTIDE SEQUENCE [LARGE SCALE GENOMIC DNA]</scope>
    <source>
        <strain evidence="8 9">DSM 1283</strain>
    </source>
</reference>
<sequence length="290" mass="31424">MEKYLMKSKAMHYVFVIIGTILMAVSINLVYEPLGMVTGGITGLAIVIKELTGFIIKGGIPLWVTNIILNIPLIICAVYILGKKLLLHTLFATLCLSAALALVPSVNILPEDYLLAAVFGGALGGVGLGMIFVASASTGGTDLLAMLIHRFKPYYSIPRILIVIDGFVVAVGAMVFGISKTLYAIIAVYITTKVSDGILEGLKFAKMAYVISDSYDEIAKAIMEKLERGVTGVYAKGMYSDKDKKMLFCVVSKKEIVDLTELVSEIDPKAFIIVSDVREVMGEGFIEYKQ</sequence>
<name>A0A1I5DRA7_9FIRM</name>
<dbReference type="STRING" id="1527.SAMN04489757_106145"/>
<dbReference type="InterPro" id="IPR015867">
    <property type="entry name" value="N-reg_PII/ATP_PRibTrfase_C"/>
</dbReference>
<evidence type="ECO:0000313" key="8">
    <source>
        <dbReference type="EMBL" id="SFO01610.1"/>
    </source>
</evidence>
<feature type="transmembrane region" description="Helical" evidence="6">
    <location>
        <begin position="113"/>
        <end position="136"/>
    </location>
</feature>
<feature type="transmembrane region" description="Helical" evidence="6">
    <location>
        <begin position="156"/>
        <end position="178"/>
    </location>
</feature>
<dbReference type="Pfam" id="PF10035">
    <property type="entry name" value="DUF2179"/>
    <property type="match status" value="1"/>
</dbReference>
<feature type="transmembrane region" description="Helical" evidence="6">
    <location>
        <begin position="63"/>
        <end position="81"/>
    </location>
</feature>
<evidence type="ECO:0000259" key="7">
    <source>
        <dbReference type="Pfam" id="PF10035"/>
    </source>
</evidence>
<evidence type="ECO:0000313" key="9">
    <source>
        <dbReference type="Proteomes" id="UP000198806"/>
    </source>
</evidence>
<dbReference type="OrthoDB" id="3180973at2"/>
<evidence type="ECO:0000256" key="6">
    <source>
        <dbReference type="SAM" id="Phobius"/>
    </source>
</evidence>
<dbReference type="AlphaFoldDB" id="A0A1I5DRA7"/>
<dbReference type="Pfam" id="PF02588">
    <property type="entry name" value="YitT_membrane"/>
    <property type="match status" value="1"/>
</dbReference>
<keyword evidence="5 6" id="KW-0472">Membrane</keyword>
<keyword evidence="3 6" id="KW-0812">Transmembrane</keyword>
<comment type="subcellular location">
    <subcellularLocation>
        <location evidence="1">Cell membrane</location>
        <topology evidence="1">Multi-pass membrane protein</topology>
    </subcellularLocation>
</comment>
<dbReference type="CDD" id="cd16380">
    <property type="entry name" value="YitT_C"/>
    <property type="match status" value="1"/>
</dbReference>
<dbReference type="InterPro" id="IPR003740">
    <property type="entry name" value="YitT"/>
</dbReference>
<accession>A0A1I5DRA7</accession>
<dbReference type="Proteomes" id="UP000198806">
    <property type="component" value="Unassembled WGS sequence"/>
</dbReference>
<dbReference type="EMBL" id="FOWD01000006">
    <property type="protein sequence ID" value="SFO01610.1"/>
    <property type="molecule type" value="Genomic_DNA"/>
</dbReference>
<dbReference type="PANTHER" id="PTHR33545:SF9">
    <property type="entry name" value="UPF0750 MEMBRANE PROTEIN YITE"/>
    <property type="match status" value="1"/>
</dbReference>
<keyword evidence="4 6" id="KW-1133">Transmembrane helix</keyword>
<gene>
    <name evidence="8" type="ORF">SAMN04489757_106145</name>
</gene>
<evidence type="ECO:0000256" key="4">
    <source>
        <dbReference type="ARBA" id="ARBA00022989"/>
    </source>
</evidence>
<dbReference type="GO" id="GO:0005886">
    <property type="term" value="C:plasma membrane"/>
    <property type="evidence" value="ECO:0007669"/>
    <property type="project" value="UniProtKB-SubCell"/>
</dbReference>
<evidence type="ECO:0000256" key="1">
    <source>
        <dbReference type="ARBA" id="ARBA00004651"/>
    </source>
</evidence>
<evidence type="ECO:0000256" key="3">
    <source>
        <dbReference type="ARBA" id="ARBA00022692"/>
    </source>
</evidence>
<keyword evidence="2" id="KW-1003">Cell membrane</keyword>
<dbReference type="InterPro" id="IPR019264">
    <property type="entry name" value="DUF2179"/>
</dbReference>
<dbReference type="InterPro" id="IPR051461">
    <property type="entry name" value="UPF0750_membrane"/>
</dbReference>
<evidence type="ECO:0000256" key="2">
    <source>
        <dbReference type="ARBA" id="ARBA00022475"/>
    </source>
</evidence>
<evidence type="ECO:0000256" key="5">
    <source>
        <dbReference type="ARBA" id="ARBA00023136"/>
    </source>
</evidence>
<feature type="transmembrane region" description="Helical" evidence="6">
    <location>
        <begin position="87"/>
        <end position="106"/>
    </location>
</feature>
<feature type="transmembrane region" description="Helical" evidence="6">
    <location>
        <begin position="12"/>
        <end position="31"/>
    </location>
</feature>
<dbReference type="PANTHER" id="PTHR33545">
    <property type="entry name" value="UPF0750 MEMBRANE PROTEIN YITT-RELATED"/>
    <property type="match status" value="1"/>
</dbReference>
<organism evidence="8 9">
    <name type="scientific">Anaerocolumna aminovalerica</name>
    <dbReference type="NCBI Taxonomy" id="1527"/>
    <lineage>
        <taxon>Bacteria</taxon>
        <taxon>Bacillati</taxon>
        <taxon>Bacillota</taxon>
        <taxon>Clostridia</taxon>
        <taxon>Lachnospirales</taxon>
        <taxon>Lachnospiraceae</taxon>
        <taxon>Anaerocolumna</taxon>
    </lineage>
</organism>
<feature type="domain" description="DUF2179" evidence="7">
    <location>
        <begin position="228"/>
        <end position="282"/>
    </location>
</feature>
<keyword evidence="9" id="KW-1185">Reference proteome</keyword>
<dbReference type="PIRSF" id="PIRSF006483">
    <property type="entry name" value="Membrane_protein_YitT"/>
    <property type="match status" value="1"/>
</dbReference>
<proteinExistence type="predicted"/>
<dbReference type="RefSeq" id="WP_091685084.1">
    <property type="nucleotide sequence ID" value="NZ_BAABFM010000013.1"/>
</dbReference>
<protein>
    <submittedName>
        <fullName evidence="8">Uncharacterized membrane-anchored protein YitT, contains DUF161 and DUF2179 domains</fullName>
    </submittedName>
</protein>